<dbReference type="InterPro" id="IPR016181">
    <property type="entry name" value="Acyl_CoA_acyltransferase"/>
</dbReference>
<dbReference type="GO" id="GO:0035447">
    <property type="term" value="F:mycothiol synthase activity"/>
    <property type="evidence" value="ECO:0007669"/>
    <property type="project" value="UniProtKB-EC"/>
</dbReference>
<keyword evidence="2" id="KW-0012">Acyltransferase</keyword>
<dbReference type="PANTHER" id="PTHR43617">
    <property type="entry name" value="L-AMINO ACID N-ACETYLTRANSFERASE"/>
    <property type="match status" value="1"/>
</dbReference>
<dbReference type="OrthoDB" id="43754at2157"/>
<dbReference type="CDD" id="cd04301">
    <property type="entry name" value="NAT_SF"/>
    <property type="match status" value="1"/>
</dbReference>
<keyword evidence="2" id="KW-0808">Transferase</keyword>
<evidence type="ECO:0000313" key="2">
    <source>
        <dbReference type="EMBL" id="PWB85730.1"/>
    </source>
</evidence>
<dbReference type="InterPro" id="IPR000182">
    <property type="entry name" value="GNAT_dom"/>
</dbReference>
<reference evidence="2 3" key="1">
    <citation type="submission" date="2017-03" db="EMBL/GenBank/DDBJ databases">
        <title>Genome sequence of Methanobrevibacter wosei.</title>
        <authorList>
            <person name="Poehlein A."/>
            <person name="Seedorf H."/>
            <person name="Daniel R."/>
        </authorList>
    </citation>
    <scope>NUCLEOTIDE SEQUENCE [LARGE SCALE GENOMIC DNA]</scope>
    <source>
        <strain evidence="2 3">DSM 11979</strain>
    </source>
</reference>
<dbReference type="Proteomes" id="UP000245577">
    <property type="component" value="Unassembled WGS sequence"/>
</dbReference>
<evidence type="ECO:0000259" key="1">
    <source>
        <dbReference type="PROSITE" id="PS51186"/>
    </source>
</evidence>
<dbReference type="EMBL" id="MZGU01000004">
    <property type="protein sequence ID" value="PWB85730.1"/>
    <property type="molecule type" value="Genomic_DNA"/>
</dbReference>
<dbReference type="RefSeq" id="WP_116669382.1">
    <property type="nucleotide sequence ID" value="NZ_CASEFK010000019.1"/>
</dbReference>
<comment type="caution">
    <text evidence="2">The sequence shown here is derived from an EMBL/GenBank/DDBJ whole genome shotgun (WGS) entry which is preliminary data.</text>
</comment>
<gene>
    <name evidence="2" type="primary">mshD_1</name>
    <name evidence="2" type="ORF">MBBWO_05690</name>
</gene>
<dbReference type="Gene3D" id="3.40.630.30">
    <property type="match status" value="1"/>
</dbReference>
<dbReference type="AlphaFoldDB" id="A0A2U1S6L7"/>
<protein>
    <submittedName>
        <fullName evidence="2">Mycothiol acetyltransferase</fullName>
        <ecNumber evidence="2">2.3.1.189</ecNumber>
    </submittedName>
</protein>
<keyword evidence="3" id="KW-1185">Reference proteome</keyword>
<dbReference type="InterPro" id="IPR050276">
    <property type="entry name" value="MshD_Acetyltransferase"/>
</dbReference>
<dbReference type="EC" id="2.3.1.189" evidence="2"/>
<feature type="domain" description="N-acetyltransferase" evidence="1">
    <location>
        <begin position="8"/>
        <end position="190"/>
    </location>
</feature>
<evidence type="ECO:0000313" key="3">
    <source>
        <dbReference type="Proteomes" id="UP000245577"/>
    </source>
</evidence>
<dbReference type="Pfam" id="PF00583">
    <property type="entry name" value="Acetyltransf_1"/>
    <property type="match status" value="1"/>
</dbReference>
<sequence length="190" mass="21936">MKFENFNPEIHDVHEVATLIYDVDFRTFDMLFSDKNKAVLAIEKYLDKDESIWVILDDLGEIIGMVIFWVNKKPSFWHSFKQLTSFGGLKLFIVDILDHFVLCDVLQGDVHVAELAISSSQRGKGLGREVLNLVIEESKKRGFNRVTLDADFRNTGAKSLYERIGFKTFNKKRVKIGSFERGMSNMEYTL</sequence>
<name>A0A2U1S6L7_9EURY</name>
<accession>A0A2U1S6L7</accession>
<dbReference type="PROSITE" id="PS51186">
    <property type="entry name" value="GNAT"/>
    <property type="match status" value="1"/>
</dbReference>
<dbReference type="SUPFAM" id="SSF55729">
    <property type="entry name" value="Acyl-CoA N-acyltransferases (Nat)"/>
    <property type="match status" value="1"/>
</dbReference>
<proteinExistence type="predicted"/>
<organism evidence="2 3">
    <name type="scientific">Methanobrevibacter woesei</name>
    <dbReference type="NCBI Taxonomy" id="190976"/>
    <lineage>
        <taxon>Archaea</taxon>
        <taxon>Methanobacteriati</taxon>
        <taxon>Methanobacteriota</taxon>
        <taxon>Methanomada group</taxon>
        <taxon>Methanobacteria</taxon>
        <taxon>Methanobacteriales</taxon>
        <taxon>Methanobacteriaceae</taxon>
        <taxon>Methanobrevibacter</taxon>
    </lineage>
</organism>